<proteinExistence type="predicted"/>
<dbReference type="PANTHER" id="PTHR44191:SF62">
    <property type="entry name" value="OS04G0341900 PROTEIN"/>
    <property type="match status" value="1"/>
</dbReference>
<dbReference type="InterPro" id="IPR006447">
    <property type="entry name" value="Myb_dom_plants"/>
</dbReference>
<dbReference type="InterPro" id="IPR001005">
    <property type="entry name" value="SANT/Myb"/>
</dbReference>
<evidence type="ECO:0000256" key="3">
    <source>
        <dbReference type="ARBA" id="ARBA00023125"/>
    </source>
</evidence>
<keyword evidence="3" id="KW-0238">DNA-binding</keyword>
<name>A0A061SEU1_9CHLO</name>
<dbReference type="GO" id="GO:0006355">
    <property type="term" value="P:regulation of DNA-templated transcription"/>
    <property type="evidence" value="ECO:0007669"/>
    <property type="project" value="UniProtKB-ARBA"/>
</dbReference>
<dbReference type="Pfam" id="PF00249">
    <property type="entry name" value="Myb_DNA-binding"/>
    <property type="match status" value="1"/>
</dbReference>
<dbReference type="InterPro" id="IPR017930">
    <property type="entry name" value="Myb_dom"/>
</dbReference>
<evidence type="ECO:0000259" key="7">
    <source>
        <dbReference type="PROSITE" id="PS50090"/>
    </source>
</evidence>
<dbReference type="InterPro" id="IPR052245">
    <property type="entry name" value="Plant_Stress_Dev_TF"/>
</dbReference>
<feature type="domain" description="HTH myb-type" evidence="8">
    <location>
        <begin position="86"/>
        <end position="142"/>
    </location>
</feature>
<dbReference type="GO" id="GO:0005634">
    <property type="term" value="C:nucleus"/>
    <property type="evidence" value="ECO:0007669"/>
    <property type="project" value="UniProtKB-SubCell"/>
</dbReference>
<dbReference type="FunFam" id="1.10.10.60:FF:000009">
    <property type="entry name" value="transcription factor MYB1R1"/>
    <property type="match status" value="1"/>
</dbReference>
<feature type="compositionally biased region" description="Polar residues" evidence="6">
    <location>
        <begin position="22"/>
        <end position="42"/>
    </location>
</feature>
<dbReference type="GO" id="GO:0003677">
    <property type="term" value="F:DNA binding"/>
    <property type="evidence" value="ECO:0007669"/>
    <property type="project" value="UniProtKB-KW"/>
</dbReference>
<dbReference type="SMART" id="SM00717">
    <property type="entry name" value="SANT"/>
    <property type="match status" value="1"/>
</dbReference>
<accession>A0A061SEU1</accession>
<feature type="compositionally biased region" description="Low complexity" evidence="6">
    <location>
        <begin position="170"/>
        <end position="189"/>
    </location>
</feature>
<evidence type="ECO:0000256" key="2">
    <source>
        <dbReference type="ARBA" id="ARBA00023015"/>
    </source>
</evidence>
<dbReference type="AlphaFoldDB" id="A0A061SEU1"/>
<evidence type="ECO:0000256" key="5">
    <source>
        <dbReference type="ARBA" id="ARBA00023242"/>
    </source>
</evidence>
<reference evidence="10" key="1">
    <citation type="submission" date="2014-05" db="EMBL/GenBank/DDBJ databases">
        <title>The transcriptome of the halophilic microalga Tetraselmis sp. GSL018 isolated from the Great Salt Lake, Utah.</title>
        <authorList>
            <person name="Jinkerson R.E."/>
            <person name="D'Adamo S."/>
            <person name="Posewitz M.C."/>
        </authorList>
    </citation>
    <scope>NUCLEOTIDE SEQUENCE</scope>
    <source>
        <strain evidence="10">GSL018</strain>
    </source>
</reference>
<keyword evidence="4" id="KW-0804">Transcription</keyword>
<feature type="region of interest" description="Disordered" evidence="6">
    <location>
        <begin position="170"/>
        <end position="198"/>
    </location>
</feature>
<dbReference type="SUPFAM" id="SSF46689">
    <property type="entry name" value="Homeodomain-like"/>
    <property type="match status" value="1"/>
</dbReference>
<dbReference type="EMBL" id="GBEZ01003769">
    <property type="protein sequence ID" value="JAC81395.1"/>
    <property type="molecule type" value="Transcribed_RNA"/>
</dbReference>
<dbReference type="InterPro" id="IPR009057">
    <property type="entry name" value="Homeodomain-like_sf"/>
</dbReference>
<dbReference type="NCBIfam" id="TIGR01557">
    <property type="entry name" value="myb_SHAQKYF"/>
    <property type="match status" value="1"/>
</dbReference>
<evidence type="ECO:0000259" key="8">
    <source>
        <dbReference type="PROSITE" id="PS51294"/>
    </source>
</evidence>
<comment type="subcellular location">
    <subcellularLocation>
        <location evidence="1">Nucleus</location>
    </subcellularLocation>
</comment>
<evidence type="ECO:0000256" key="1">
    <source>
        <dbReference type="ARBA" id="ARBA00004123"/>
    </source>
</evidence>
<dbReference type="CDD" id="cd00167">
    <property type="entry name" value="SANT"/>
    <property type="match status" value="1"/>
</dbReference>
<dbReference type="PANTHER" id="PTHR44191">
    <property type="entry name" value="TRANSCRIPTION FACTOR KUA1"/>
    <property type="match status" value="1"/>
</dbReference>
<keyword evidence="2" id="KW-0805">Transcription regulation</keyword>
<evidence type="ECO:0000256" key="4">
    <source>
        <dbReference type="ARBA" id="ARBA00023163"/>
    </source>
</evidence>
<evidence type="ECO:0000313" key="9">
    <source>
        <dbReference type="EMBL" id="JAC60141.1"/>
    </source>
</evidence>
<evidence type="ECO:0000256" key="6">
    <source>
        <dbReference type="SAM" id="MobiDB-lite"/>
    </source>
</evidence>
<dbReference type="Gene3D" id="1.10.10.60">
    <property type="entry name" value="Homeodomain-like"/>
    <property type="match status" value="1"/>
</dbReference>
<feature type="domain" description="Myb-like" evidence="7">
    <location>
        <begin position="86"/>
        <end position="138"/>
    </location>
</feature>
<keyword evidence="5" id="KW-0539">Nucleus</keyword>
<organism evidence="10">
    <name type="scientific">Tetraselmis sp. GSL018</name>
    <dbReference type="NCBI Taxonomy" id="582737"/>
    <lineage>
        <taxon>Eukaryota</taxon>
        <taxon>Viridiplantae</taxon>
        <taxon>Chlorophyta</taxon>
        <taxon>core chlorophytes</taxon>
        <taxon>Chlorodendrophyceae</taxon>
        <taxon>Chlorodendrales</taxon>
        <taxon>Chlorodendraceae</taxon>
        <taxon>Tetraselmis</taxon>
    </lineage>
</organism>
<evidence type="ECO:0000313" key="10">
    <source>
        <dbReference type="EMBL" id="JAC81395.1"/>
    </source>
</evidence>
<sequence>MDKGGTMQAQQEFKMPPRISLGDNSNGTTSPHDSVGNVTTHPVANRVSEALPDSSTHSPEVESVSKHTFLPSVSSHDEAPKTKPGGAGRKGQPWSEAEHLAFLAGLKKLGKGNWRGISRYYVQSRTPTQVASHAQKHFMRLNGVTKRKSRFSVLEQVAVSQGLLNANASLPASATPSQPETLTTLQEQQRSASSSMPFSGPYTSTVQMPTFYGALPVFPAFLAGQPVALVHTPAGLMNAAHIVPQPVTPGQIMPQMAFAHVNPVHCSQPAHPLNTSCSLTMSRENANTAKEGTQDPEGCKSCLHRPTATHVGPKQGDKVAEALASAASATNKEHWQGKPSQHSAFSLPALTMS</sequence>
<gene>
    <name evidence="9" type="ORF">TSPGSL018_29681</name>
    <name evidence="10" type="ORF">TSPGSL018_8029</name>
</gene>
<dbReference type="EMBL" id="GBEZ01027134">
    <property type="protein sequence ID" value="JAC60141.1"/>
    <property type="molecule type" value="Transcribed_RNA"/>
</dbReference>
<feature type="region of interest" description="Disordered" evidence="6">
    <location>
        <begin position="326"/>
        <end position="353"/>
    </location>
</feature>
<dbReference type="PROSITE" id="PS50090">
    <property type="entry name" value="MYB_LIKE"/>
    <property type="match status" value="1"/>
</dbReference>
<feature type="region of interest" description="Disordered" evidence="6">
    <location>
        <begin position="1"/>
        <end position="93"/>
    </location>
</feature>
<protein>
    <submittedName>
        <fullName evidence="10">Myb-like transcription factor family protein isoform 1</fullName>
    </submittedName>
</protein>
<dbReference type="PROSITE" id="PS51294">
    <property type="entry name" value="HTH_MYB"/>
    <property type="match status" value="1"/>
</dbReference>